<sequence length="183" mass="20280">MTASLLLAWRHPRAEGAEGRCIGRTDLPVDRRRAKRLAHRIRAAARRRGLPRIVVTSPLQRSVVVGRILARWGWVHRLDVALGELDFGRWDGLRWNDVPRAEFDAWCAAFGSHAPGGGESVDALLLRVRAFDPGSARILVTHGGWLSAAAWLQHGSGAPLSDRWPPAPKHATCNEVPLPWPLR</sequence>
<evidence type="ECO:0000313" key="1">
    <source>
        <dbReference type="EMBL" id="NUZ07374.1"/>
    </source>
</evidence>
<dbReference type="SUPFAM" id="SSF53254">
    <property type="entry name" value="Phosphoglycerate mutase-like"/>
    <property type="match status" value="1"/>
</dbReference>
<dbReference type="Gene3D" id="3.40.50.1240">
    <property type="entry name" value="Phosphoglycerate mutase-like"/>
    <property type="match status" value="1"/>
</dbReference>
<dbReference type="EMBL" id="JABWMJ010000008">
    <property type="protein sequence ID" value="NUZ07374.1"/>
    <property type="molecule type" value="Genomic_DNA"/>
</dbReference>
<accession>A0A7Y6NQC2</accession>
<comment type="caution">
    <text evidence="1">The sequence shown here is derived from an EMBL/GenBank/DDBJ whole genome shotgun (WGS) entry which is preliminary data.</text>
</comment>
<name>A0A7Y6NQC2_9BURK</name>
<protein>
    <submittedName>
        <fullName evidence="1">Histidine phosphatase family protein</fullName>
    </submittedName>
</protein>
<dbReference type="Proteomes" id="UP000529637">
    <property type="component" value="Unassembled WGS sequence"/>
</dbReference>
<reference evidence="1 2" key="1">
    <citation type="submission" date="2020-06" db="EMBL/GenBank/DDBJ databases">
        <title>Schlegella sp. ID0723 isolated from air conditioner.</title>
        <authorList>
            <person name="Kim D.Y."/>
            <person name="Kim D.-U."/>
        </authorList>
    </citation>
    <scope>NUCLEOTIDE SEQUENCE [LARGE SCALE GENOMIC DNA]</scope>
    <source>
        <strain evidence="1 2">ID0723</strain>
    </source>
</reference>
<gene>
    <name evidence="1" type="ORF">HQN59_16545</name>
</gene>
<dbReference type="RefSeq" id="WP_176070237.1">
    <property type="nucleotide sequence ID" value="NZ_JABWMJ010000008.1"/>
</dbReference>
<dbReference type="AlphaFoldDB" id="A0A7Y6NQC2"/>
<dbReference type="SMART" id="SM00855">
    <property type="entry name" value="PGAM"/>
    <property type="match status" value="1"/>
</dbReference>
<dbReference type="InterPro" id="IPR013078">
    <property type="entry name" value="His_Pase_superF_clade-1"/>
</dbReference>
<dbReference type="Pfam" id="PF00300">
    <property type="entry name" value="His_Phos_1"/>
    <property type="match status" value="1"/>
</dbReference>
<dbReference type="InterPro" id="IPR029033">
    <property type="entry name" value="His_PPase_superfam"/>
</dbReference>
<evidence type="ECO:0000313" key="2">
    <source>
        <dbReference type="Proteomes" id="UP000529637"/>
    </source>
</evidence>
<proteinExistence type="predicted"/>
<keyword evidence="2" id="KW-1185">Reference proteome</keyword>
<organism evidence="1 2">
    <name type="scientific">Piscinibacter koreensis</name>
    <dbReference type="NCBI Taxonomy" id="2742824"/>
    <lineage>
        <taxon>Bacteria</taxon>
        <taxon>Pseudomonadati</taxon>
        <taxon>Pseudomonadota</taxon>
        <taxon>Betaproteobacteria</taxon>
        <taxon>Burkholderiales</taxon>
        <taxon>Sphaerotilaceae</taxon>
        <taxon>Piscinibacter</taxon>
    </lineage>
</organism>